<organism evidence="2">
    <name type="scientific">viral metagenome</name>
    <dbReference type="NCBI Taxonomy" id="1070528"/>
    <lineage>
        <taxon>unclassified sequences</taxon>
        <taxon>metagenomes</taxon>
        <taxon>organismal metagenomes</taxon>
    </lineage>
</organism>
<sequence length="856" mass="95483">MTKMKVTVTQTINKAPFNSRKAGIFDLDDLKTGIKLNKTRGFVGVNYRKKLKTDSRFVETSNYNRPALDSLPGTWCASCPAREGTAHDSDCAAPEESELLMTTKGMLKLIGDSKTLGSNSDLQKIRQEYKAGTVTRASLQDVWLGSIVKDSNGYKQVPGKVVTNFRHSGWKVRPGPGAQVKDPVTGEVYARPKDSKTSEELSFNNALTLRYIGQSKTSGSKNIGVRLFASGSVEVFSAPPDMLDKLYSDLKRTLGKSFEMVPSSSPITSMKIEHRMLDNVTLDVNDPEVRKQIESSIPEVEFEYKQRVGTLQFRIEQEKIKYAVQIHRGGTLQLDVSRIKNTESQTKENHYYSLDLESIKEYVVRMAEKVRKSVSGVIAPAVEKNSKGLLTTVSGTWPNGPCRATRQVKGKTGMKEMQRPTPYSFRGKCPEPNQYLIPQGKNGRGGKVYYPCCGILTGTAETKYRNQLLKGFPGVGDDAIGNPDTQSGVIPPEYFVVGAKVRVKRQGGSRSRSGSRSQYVQATMVEIHPSGKTFVVERKGKLRTITRKDLQPESRKFKGFFERFKNAPSGIEDDTSDLLEILKRLRPTEGILNSKFPKPSVRLSYLTIDDVPSLARAKGVAVTEDPGAVPVQFSVEQSALFVIHHGVSVYTASLTAGSRSSQRSGVGFFNATTKSLELVDADYTSSDTRIKSIRLVSGNVMNLMTKKKGVSQWLIGLPNGFVAYQEKPSLSLSLTVIRKHKIEGEKRDTHKIVGYKDVKWKEDEPVRYLKKCEIGKTYMMEFQFNNRTGLLSEGKPLRVIKEIEPVFSAKVVENAMTYAIEYPIFKRKTVAGQLLWIVNDKHIDSSFKIKQFKKKK</sequence>
<reference evidence="2" key="1">
    <citation type="journal article" date="2020" name="Nature">
        <title>Giant virus diversity and host interactions through global metagenomics.</title>
        <authorList>
            <person name="Schulz F."/>
            <person name="Roux S."/>
            <person name="Paez-Espino D."/>
            <person name="Jungbluth S."/>
            <person name="Walsh D.A."/>
            <person name="Denef V.J."/>
            <person name="McMahon K.D."/>
            <person name="Konstantinidis K.T."/>
            <person name="Eloe-Fadrosh E.A."/>
            <person name="Kyrpides N.C."/>
            <person name="Woyke T."/>
        </authorList>
    </citation>
    <scope>NUCLEOTIDE SEQUENCE</scope>
    <source>
        <strain evidence="2">GVMAG-S-1102113-118</strain>
    </source>
</reference>
<dbReference type="EMBL" id="MN740840">
    <property type="protein sequence ID" value="QHU14403.1"/>
    <property type="molecule type" value="Genomic_DNA"/>
</dbReference>
<proteinExistence type="predicted"/>
<name>A0A6C0KAI1_9ZZZZ</name>
<protein>
    <submittedName>
        <fullName evidence="2">Uncharacterized protein</fullName>
    </submittedName>
</protein>
<feature type="region of interest" description="Disordered" evidence="1">
    <location>
        <begin position="400"/>
        <end position="427"/>
    </location>
</feature>
<evidence type="ECO:0000313" key="2">
    <source>
        <dbReference type="EMBL" id="QHU14403.1"/>
    </source>
</evidence>
<evidence type="ECO:0000256" key="1">
    <source>
        <dbReference type="SAM" id="MobiDB-lite"/>
    </source>
</evidence>
<dbReference type="AlphaFoldDB" id="A0A6C0KAI1"/>
<accession>A0A6C0KAI1</accession>